<dbReference type="EMBL" id="MNBE01000719">
    <property type="protein sequence ID" value="OKO94484.1"/>
    <property type="molecule type" value="Genomic_DNA"/>
</dbReference>
<dbReference type="PROSITE" id="PS50191">
    <property type="entry name" value="CRAL_TRIO"/>
    <property type="match status" value="1"/>
</dbReference>
<accession>A0A1Q5T2L2</accession>
<dbReference type="SUPFAM" id="SSF52087">
    <property type="entry name" value="CRAL/TRIO domain"/>
    <property type="match status" value="1"/>
</dbReference>
<proteinExistence type="predicted"/>
<evidence type="ECO:0000313" key="2">
    <source>
        <dbReference type="EMBL" id="OKO94484.1"/>
    </source>
</evidence>
<dbReference type="Pfam" id="PF00650">
    <property type="entry name" value="CRAL_TRIO"/>
    <property type="match status" value="1"/>
</dbReference>
<dbReference type="STRING" id="1316194.A0A1Q5T2L2"/>
<reference evidence="2 3" key="1">
    <citation type="submission" date="2016-10" db="EMBL/GenBank/DDBJ databases">
        <title>Genome sequence of the ascomycete fungus Penicillium subrubescens.</title>
        <authorList>
            <person name="De Vries R.P."/>
            <person name="Peng M."/>
            <person name="Dilokpimol A."/>
            <person name="Hilden K."/>
            <person name="Makela M.R."/>
            <person name="Grigoriev I."/>
            <person name="Riley R."/>
            <person name="Granchi Z."/>
        </authorList>
    </citation>
    <scope>NUCLEOTIDE SEQUENCE [LARGE SCALE GENOMIC DNA]</scope>
    <source>
        <strain evidence="2 3">CBS 132785</strain>
    </source>
</reference>
<evidence type="ECO:0000313" key="3">
    <source>
        <dbReference type="Proteomes" id="UP000186955"/>
    </source>
</evidence>
<dbReference type="PANTHER" id="PTHR46590">
    <property type="entry name" value="PHOSPHATIDYLINOSITOL TRANSFER PROTEIN CSR1-RELATED"/>
    <property type="match status" value="1"/>
</dbReference>
<dbReference type="Proteomes" id="UP000186955">
    <property type="component" value="Unassembled WGS sequence"/>
</dbReference>
<gene>
    <name evidence="2" type="ORF">PENSUB_11751</name>
</gene>
<dbReference type="AlphaFoldDB" id="A0A1Q5T2L2"/>
<feature type="domain" description="CRAL-TRIO" evidence="1">
    <location>
        <begin position="1"/>
        <end position="82"/>
    </location>
</feature>
<name>A0A1Q5T2L2_9EURO</name>
<dbReference type="PANTHER" id="PTHR46590:SF2">
    <property type="entry name" value="CRAL_TRIO DOMAIN PROTEIN (AFU_ORTHOLOGUE AFUA_4G13930)-RELATED"/>
    <property type="match status" value="1"/>
</dbReference>
<dbReference type="CDD" id="cd00170">
    <property type="entry name" value="SEC14"/>
    <property type="match status" value="1"/>
</dbReference>
<sequence length="197" mass="22769">MEYQPVKFIIKCFEANYPESLGQLLIHNAPWIFSGIWRLIHGWMDPVVASKVHFTRSVNDLDKYISRDQIPRELAGDEDWQYEYIQPEDKENEIMQDTAKRDSLMYERMMIGLRMFAATAAWISATDYSKGEEDKGKVEELKARRNGIIEEFRRNYWKLDPYIRARALIDRAGVLKGDGTVVVGGGSNGDVESGQRK</sequence>
<evidence type="ECO:0000259" key="1">
    <source>
        <dbReference type="PROSITE" id="PS50191"/>
    </source>
</evidence>
<keyword evidence="3" id="KW-1185">Reference proteome</keyword>
<dbReference type="InterPro" id="IPR001251">
    <property type="entry name" value="CRAL-TRIO_dom"/>
</dbReference>
<dbReference type="Gene3D" id="3.40.525.10">
    <property type="entry name" value="CRAL-TRIO lipid binding domain"/>
    <property type="match status" value="1"/>
</dbReference>
<organism evidence="2 3">
    <name type="scientific">Penicillium subrubescens</name>
    <dbReference type="NCBI Taxonomy" id="1316194"/>
    <lineage>
        <taxon>Eukaryota</taxon>
        <taxon>Fungi</taxon>
        <taxon>Dikarya</taxon>
        <taxon>Ascomycota</taxon>
        <taxon>Pezizomycotina</taxon>
        <taxon>Eurotiomycetes</taxon>
        <taxon>Eurotiomycetidae</taxon>
        <taxon>Eurotiales</taxon>
        <taxon>Aspergillaceae</taxon>
        <taxon>Penicillium</taxon>
    </lineage>
</organism>
<dbReference type="InterPro" id="IPR052432">
    <property type="entry name" value="PITP/CRAL-TRIO"/>
</dbReference>
<protein>
    <submittedName>
        <fullName evidence="2">CRAL-TRIO domain-containing protein C3H8.02</fullName>
    </submittedName>
</protein>
<dbReference type="InterPro" id="IPR036865">
    <property type="entry name" value="CRAL-TRIO_dom_sf"/>
</dbReference>
<comment type="caution">
    <text evidence="2">The sequence shown here is derived from an EMBL/GenBank/DDBJ whole genome shotgun (WGS) entry which is preliminary data.</text>
</comment>